<sequence>MPAAASAPVMVGRRAELETLLGAFSTGQDGHPGAVVVRGEAGIGKSRLVEEFLARIGDRPAGAVPVVTAFGQCVDLGPIGAPFLPLRRLMGDLVAGVGIEAVAQAARFPAATAALATLVPELDPESPAAGSRADADRIAEAVERVIESLSAERHVVLVIEDLHWADASTLGLLRILAATLRGRHLTLILTYRSDDVDADHPLSPVLAELERNHVPGLELQRLTPELVSSQIAAILGRPARADESADVSRRTDGVPFLVEEVLSLGDGEMPETLSDLLLARFDRLSDDARQLIRLLAVGGVRVADDLLTDAEAGPAQRRSALLREAVDTGVLRGDGDGYAFRHALIREALYARLLAGERIEGHRRFAAALQLRVDRGDAAWAAGAAEHWLAAGDADRAFRATLVAYRAATAHDGLETAAGFARRLFDLWPRVPDADAVSATTRTAVSVELGTMLGEVGRCAESRDALEQSLTDPRATTRQRATLHYILATMGYETSDYPDQLRHAVAVEELLAQTDDRAELGILAGAVSVHANSPIIDPALRPELTARALEIAERSGDALMQASVLWNQGFLATVTGRLDEAILLFERARALSPPGSSRISAVRALATVLRRQGRYREAAELAEAGVEEAVRLGIERAEGSMLRISLGDARYALGAPDAAFAQWDRAFAIVPRMTPAHSRVVRTLALAYTWAGRQDDADRLVRGEPGAERANTEEREELLGWAAYHATTALIAAESAGDVDRRMLIARAVDLMQVVTERRAREVPGLRVQHTPLCAWIVRAAAGDGLASDLVDALRSTVEYDMRRYADVMPPAFTAVARAELASADTGDAAAVAAWTDASVACGGENCPGVLRVYADHRLAIAQLAHGDRAAAAASLEVVIGSAAAVGASVVAAWASALGDRAGAGPVSSNGRGDAARLTRREQQVLDLVAQGLSNGQIGERLFISPKTASVHVSAILAKLGVSNRTEAAAVHVASARDVAE</sequence>
<dbReference type="InterPro" id="IPR036388">
    <property type="entry name" value="WH-like_DNA-bd_sf"/>
</dbReference>
<dbReference type="EMBL" id="JACHML010000001">
    <property type="protein sequence ID" value="MBB6391727.1"/>
    <property type="molecule type" value="Genomic_DNA"/>
</dbReference>
<protein>
    <submittedName>
        <fullName evidence="5">DNA-binding CsgD family transcriptional regulator/tetratricopeptide (TPR) repeat protein</fullName>
    </submittedName>
</protein>
<keyword evidence="2" id="KW-0067">ATP-binding</keyword>
<feature type="domain" description="HTH luxR-type" evidence="4">
    <location>
        <begin position="911"/>
        <end position="976"/>
    </location>
</feature>
<keyword evidence="1" id="KW-0547">Nucleotide-binding</keyword>
<reference evidence="5 6" key="1">
    <citation type="submission" date="2020-08" db="EMBL/GenBank/DDBJ databases">
        <title>Sequencing the genomes of 1000 actinobacteria strains.</title>
        <authorList>
            <person name="Klenk H.-P."/>
        </authorList>
    </citation>
    <scope>NUCLEOTIDE SEQUENCE [LARGE SCALE GENOMIC DNA]</scope>
    <source>
        <strain evidence="5 6">DSM 12511</strain>
    </source>
</reference>
<dbReference type="Pfam" id="PF00196">
    <property type="entry name" value="GerE"/>
    <property type="match status" value="1"/>
</dbReference>
<dbReference type="PANTHER" id="PTHR16305:SF35">
    <property type="entry name" value="TRANSCRIPTIONAL ACTIVATOR DOMAIN"/>
    <property type="match status" value="1"/>
</dbReference>
<dbReference type="SMART" id="SM00421">
    <property type="entry name" value="HTH_LUXR"/>
    <property type="match status" value="1"/>
</dbReference>
<evidence type="ECO:0000256" key="3">
    <source>
        <dbReference type="PROSITE-ProRule" id="PRU00339"/>
    </source>
</evidence>
<dbReference type="InterPro" id="IPR016032">
    <property type="entry name" value="Sig_transdc_resp-reg_C-effctor"/>
</dbReference>
<comment type="caution">
    <text evidence="5">The sequence shown here is derived from an EMBL/GenBank/DDBJ whole genome shotgun (WGS) entry which is preliminary data.</text>
</comment>
<dbReference type="Gene3D" id="3.40.50.300">
    <property type="entry name" value="P-loop containing nucleotide triphosphate hydrolases"/>
    <property type="match status" value="1"/>
</dbReference>
<evidence type="ECO:0000256" key="2">
    <source>
        <dbReference type="ARBA" id="ARBA00022840"/>
    </source>
</evidence>
<dbReference type="InterPro" id="IPR019734">
    <property type="entry name" value="TPR_rpt"/>
</dbReference>
<dbReference type="Gene3D" id="1.25.40.10">
    <property type="entry name" value="Tetratricopeptide repeat domain"/>
    <property type="match status" value="1"/>
</dbReference>
<dbReference type="InterPro" id="IPR011990">
    <property type="entry name" value="TPR-like_helical_dom_sf"/>
</dbReference>
<dbReference type="SUPFAM" id="SSF46894">
    <property type="entry name" value="C-terminal effector domain of the bipartite response regulators"/>
    <property type="match status" value="1"/>
</dbReference>
<dbReference type="RefSeq" id="WP_184750865.1">
    <property type="nucleotide sequence ID" value="NZ_BAAAJR010000006.1"/>
</dbReference>
<dbReference type="SUPFAM" id="SSF52540">
    <property type="entry name" value="P-loop containing nucleoside triphosphate hydrolases"/>
    <property type="match status" value="1"/>
</dbReference>
<dbReference type="GO" id="GO:0005524">
    <property type="term" value="F:ATP binding"/>
    <property type="evidence" value="ECO:0007669"/>
    <property type="project" value="UniProtKB-KW"/>
</dbReference>
<proteinExistence type="predicted"/>
<evidence type="ECO:0000313" key="5">
    <source>
        <dbReference type="EMBL" id="MBB6391727.1"/>
    </source>
</evidence>
<dbReference type="Gene3D" id="1.10.10.10">
    <property type="entry name" value="Winged helix-like DNA-binding domain superfamily/Winged helix DNA-binding domain"/>
    <property type="match status" value="1"/>
</dbReference>
<dbReference type="InterPro" id="IPR027417">
    <property type="entry name" value="P-loop_NTPase"/>
</dbReference>
<accession>A0A7X0KV04</accession>
<dbReference type="GO" id="GO:0003677">
    <property type="term" value="F:DNA binding"/>
    <property type="evidence" value="ECO:0007669"/>
    <property type="project" value="UniProtKB-KW"/>
</dbReference>
<keyword evidence="6" id="KW-1185">Reference proteome</keyword>
<dbReference type="SUPFAM" id="SSF48452">
    <property type="entry name" value="TPR-like"/>
    <property type="match status" value="1"/>
</dbReference>
<dbReference type="InterPro" id="IPR041664">
    <property type="entry name" value="AAA_16"/>
</dbReference>
<gene>
    <name evidence="5" type="ORF">HD594_002040</name>
</gene>
<evidence type="ECO:0000313" key="6">
    <source>
        <dbReference type="Proteomes" id="UP000537775"/>
    </source>
</evidence>
<dbReference type="GO" id="GO:0004016">
    <property type="term" value="F:adenylate cyclase activity"/>
    <property type="evidence" value="ECO:0007669"/>
    <property type="project" value="TreeGrafter"/>
</dbReference>
<organism evidence="5 6">
    <name type="scientific">Microbacterium thalassium</name>
    <dbReference type="NCBI Taxonomy" id="362649"/>
    <lineage>
        <taxon>Bacteria</taxon>
        <taxon>Bacillati</taxon>
        <taxon>Actinomycetota</taxon>
        <taxon>Actinomycetes</taxon>
        <taxon>Micrococcales</taxon>
        <taxon>Microbacteriaceae</taxon>
        <taxon>Microbacterium</taxon>
    </lineage>
</organism>
<evidence type="ECO:0000259" key="4">
    <source>
        <dbReference type="PROSITE" id="PS50043"/>
    </source>
</evidence>
<evidence type="ECO:0000256" key="1">
    <source>
        <dbReference type="ARBA" id="ARBA00022741"/>
    </source>
</evidence>
<dbReference type="PANTHER" id="PTHR16305">
    <property type="entry name" value="TESTICULAR SOLUBLE ADENYLYL CYCLASE"/>
    <property type="match status" value="1"/>
</dbReference>
<name>A0A7X0KV04_9MICO</name>
<dbReference type="PROSITE" id="PS50005">
    <property type="entry name" value="TPR"/>
    <property type="match status" value="1"/>
</dbReference>
<dbReference type="PRINTS" id="PR00038">
    <property type="entry name" value="HTHLUXR"/>
</dbReference>
<dbReference type="CDD" id="cd06170">
    <property type="entry name" value="LuxR_C_like"/>
    <property type="match status" value="1"/>
</dbReference>
<dbReference type="PROSITE" id="PS50043">
    <property type="entry name" value="HTH_LUXR_2"/>
    <property type="match status" value="1"/>
</dbReference>
<dbReference type="GO" id="GO:0006355">
    <property type="term" value="P:regulation of DNA-templated transcription"/>
    <property type="evidence" value="ECO:0007669"/>
    <property type="project" value="InterPro"/>
</dbReference>
<dbReference type="AlphaFoldDB" id="A0A7X0KV04"/>
<dbReference type="Proteomes" id="UP000537775">
    <property type="component" value="Unassembled WGS sequence"/>
</dbReference>
<keyword evidence="3" id="KW-0802">TPR repeat</keyword>
<keyword evidence="5" id="KW-0238">DNA-binding</keyword>
<feature type="repeat" description="TPR" evidence="3">
    <location>
        <begin position="562"/>
        <end position="595"/>
    </location>
</feature>
<dbReference type="Pfam" id="PF13191">
    <property type="entry name" value="AAA_16"/>
    <property type="match status" value="1"/>
</dbReference>
<dbReference type="InterPro" id="IPR000792">
    <property type="entry name" value="Tscrpt_reg_LuxR_C"/>
</dbReference>
<dbReference type="GO" id="GO:0005737">
    <property type="term" value="C:cytoplasm"/>
    <property type="evidence" value="ECO:0007669"/>
    <property type="project" value="TreeGrafter"/>
</dbReference>